<name>A0A1I5VVK7_9BACT</name>
<evidence type="ECO:0000256" key="4">
    <source>
        <dbReference type="ARBA" id="ARBA00022598"/>
    </source>
</evidence>
<evidence type="ECO:0000259" key="12">
    <source>
        <dbReference type="SMART" id="SM00845"/>
    </source>
</evidence>
<dbReference type="EMBL" id="FOXQ01000005">
    <property type="protein sequence ID" value="SFQ11480.1"/>
    <property type="molecule type" value="Genomic_DNA"/>
</dbReference>
<evidence type="ECO:0000256" key="8">
    <source>
        <dbReference type="ARBA" id="ARBA00024799"/>
    </source>
</evidence>
<dbReference type="InterPro" id="IPR042114">
    <property type="entry name" value="GatB_C_1"/>
</dbReference>
<dbReference type="PROSITE" id="PS01234">
    <property type="entry name" value="GATB"/>
    <property type="match status" value="1"/>
</dbReference>
<dbReference type="PANTHER" id="PTHR11659">
    <property type="entry name" value="GLUTAMYL-TRNA GLN AMIDOTRANSFERASE SUBUNIT B MITOCHONDRIAL AND PROKARYOTIC PET112-RELATED"/>
    <property type="match status" value="1"/>
</dbReference>
<dbReference type="InterPro" id="IPR006075">
    <property type="entry name" value="Asn/Gln-tRNA_Trfase_suB/E_cat"/>
</dbReference>
<evidence type="ECO:0000256" key="2">
    <source>
        <dbReference type="ARBA" id="ARBA00011123"/>
    </source>
</evidence>
<evidence type="ECO:0000256" key="5">
    <source>
        <dbReference type="ARBA" id="ARBA00022741"/>
    </source>
</evidence>
<gene>
    <name evidence="11" type="primary">gatB</name>
    <name evidence="13" type="ORF">SAMN05444277_105210</name>
</gene>
<feature type="domain" description="Asn/Gln amidotransferase" evidence="12">
    <location>
        <begin position="342"/>
        <end position="489"/>
    </location>
</feature>
<keyword evidence="6 11" id="KW-0067">ATP-binding</keyword>
<dbReference type="NCBIfam" id="TIGR00133">
    <property type="entry name" value="gatB"/>
    <property type="match status" value="1"/>
</dbReference>
<dbReference type="InterPro" id="IPR017959">
    <property type="entry name" value="Asn/Gln-tRNA_amidoTrfase_suB/E"/>
</dbReference>
<dbReference type="InterPro" id="IPR014746">
    <property type="entry name" value="Gln_synth/guanido_kin_cat_dom"/>
</dbReference>
<keyword evidence="4 11" id="KW-0436">Ligase</keyword>
<evidence type="ECO:0000256" key="7">
    <source>
        <dbReference type="ARBA" id="ARBA00022917"/>
    </source>
</evidence>
<comment type="catalytic activity">
    <reaction evidence="9 11">
        <text>L-aspartyl-tRNA(Asn) + L-glutamine + ATP + H2O = L-asparaginyl-tRNA(Asn) + L-glutamate + ADP + phosphate + 2 H(+)</text>
        <dbReference type="Rhea" id="RHEA:14513"/>
        <dbReference type="Rhea" id="RHEA-COMP:9674"/>
        <dbReference type="Rhea" id="RHEA-COMP:9677"/>
        <dbReference type="ChEBI" id="CHEBI:15377"/>
        <dbReference type="ChEBI" id="CHEBI:15378"/>
        <dbReference type="ChEBI" id="CHEBI:29985"/>
        <dbReference type="ChEBI" id="CHEBI:30616"/>
        <dbReference type="ChEBI" id="CHEBI:43474"/>
        <dbReference type="ChEBI" id="CHEBI:58359"/>
        <dbReference type="ChEBI" id="CHEBI:78515"/>
        <dbReference type="ChEBI" id="CHEBI:78516"/>
        <dbReference type="ChEBI" id="CHEBI:456216"/>
    </reaction>
</comment>
<sequence length="491" mass="54787">MLTKGIFLPPMSEAAQKYEAVIGLEVHARLSTKSKLFCSDANSYGAAPNENVGVITLAHPGILPKTNKKAIEYAVMMGIACNCSINQKNYFARKHYFYPDLPKGFQTSQHTVPICGPGFVTIKTSTGERNVKLHHIHLEEDAGKSIHDMDEDYSYIDLNRAGTPLIEIVTEPDMHSAEEAGLFVTELRKLVRWINVCDGNMEEGSMRCDANVSIRLKGETKLGTKAEVKNLNSIRNVRKAIEFEIDRMIGMLERGEKIYQQTRSFDASNDTTFAIREKEEANDYRYFPEPDLPPVSLSNEYVINIKNNLPALPQVLYKKYQTEFGLNEYDAAQLTLEKEIADYFESVIQHTTNYKAAANWINGPIKQLINEEGISLNTVSANRLAEMIEIVDKGEVSFSNAASKLLPAIIKNNTESIAVLASQLNIIQTGDAGQLQEWVNTVINKMPEKVAEYKKGKKGLIGLFVGEVKKLSKGRADLKSVTQLLEDALKS</sequence>
<dbReference type="InterPro" id="IPR003789">
    <property type="entry name" value="Asn/Gln_tRNA_amidoTrase-B-like"/>
</dbReference>
<dbReference type="AlphaFoldDB" id="A0A1I5VVK7"/>
<accession>A0A1I5VVK7</accession>
<dbReference type="InterPro" id="IPR004413">
    <property type="entry name" value="GatB"/>
</dbReference>
<comment type="catalytic activity">
    <reaction evidence="10 11">
        <text>L-glutamyl-tRNA(Gln) + L-glutamine + ATP + H2O = L-glutaminyl-tRNA(Gln) + L-glutamate + ADP + phosphate + H(+)</text>
        <dbReference type="Rhea" id="RHEA:17521"/>
        <dbReference type="Rhea" id="RHEA-COMP:9681"/>
        <dbReference type="Rhea" id="RHEA-COMP:9684"/>
        <dbReference type="ChEBI" id="CHEBI:15377"/>
        <dbReference type="ChEBI" id="CHEBI:15378"/>
        <dbReference type="ChEBI" id="CHEBI:29985"/>
        <dbReference type="ChEBI" id="CHEBI:30616"/>
        <dbReference type="ChEBI" id="CHEBI:43474"/>
        <dbReference type="ChEBI" id="CHEBI:58359"/>
        <dbReference type="ChEBI" id="CHEBI:78520"/>
        <dbReference type="ChEBI" id="CHEBI:78521"/>
        <dbReference type="ChEBI" id="CHEBI:456216"/>
    </reaction>
</comment>
<dbReference type="SMART" id="SM00845">
    <property type="entry name" value="GatB_Yqey"/>
    <property type="match status" value="1"/>
</dbReference>
<protein>
    <recommendedName>
        <fullName evidence="3 11">Aspartyl/glutamyl-tRNA(Asn/Gln) amidotransferase subunit B</fullName>
        <shortName evidence="11">Asp/Glu-ADT subunit B</shortName>
        <ecNumber evidence="11">6.3.5.-</ecNumber>
    </recommendedName>
</protein>
<comment type="function">
    <text evidence="8 11">Allows the formation of correctly charged Asn-tRNA(Asn) or Gln-tRNA(Gln) through the transamidation of misacylated Asp-tRNA(Asn) or Glu-tRNA(Gln) in organisms which lack either or both of asparaginyl-tRNA or glutaminyl-tRNA synthetases. The reaction takes place in the presence of glutamine and ATP through an activated phospho-Asp-tRNA(Asn) or phospho-Glu-tRNA(Gln).</text>
</comment>
<dbReference type="Gene3D" id="1.10.150.380">
    <property type="entry name" value="GatB domain, N-terminal subdomain"/>
    <property type="match status" value="1"/>
</dbReference>
<dbReference type="Pfam" id="PF02934">
    <property type="entry name" value="GatB_N"/>
    <property type="match status" value="1"/>
</dbReference>
<organism evidence="13 14">
    <name type="scientific">Parafilimonas terrae</name>
    <dbReference type="NCBI Taxonomy" id="1465490"/>
    <lineage>
        <taxon>Bacteria</taxon>
        <taxon>Pseudomonadati</taxon>
        <taxon>Bacteroidota</taxon>
        <taxon>Chitinophagia</taxon>
        <taxon>Chitinophagales</taxon>
        <taxon>Chitinophagaceae</taxon>
        <taxon>Parafilimonas</taxon>
    </lineage>
</organism>
<dbReference type="NCBIfam" id="NF004014">
    <property type="entry name" value="PRK05477.1-4"/>
    <property type="match status" value="1"/>
</dbReference>
<reference evidence="13 14" key="1">
    <citation type="submission" date="2016-10" db="EMBL/GenBank/DDBJ databases">
        <authorList>
            <person name="de Groot N.N."/>
        </authorList>
    </citation>
    <scope>NUCLEOTIDE SEQUENCE [LARGE SCALE GENOMIC DNA]</scope>
    <source>
        <strain evidence="13 14">DSM 28286</strain>
    </source>
</reference>
<evidence type="ECO:0000313" key="14">
    <source>
        <dbReference type="Proteomes" id="UP000199031"/>
    </source>
</evidence>
<dbReference type="InterPro" id="IPR018027">
    <property type="entry name" value="Asn/Gln_amidotransferase"/>
</dbReference>
<comment type="subunit">
    <text evidence="2 11">Heterotrimer of A, B and C subunits.</text>
</comment>
<dbReference type="Pfam" id="PF02637">
    <property type="entry name" value="GatB_Yqey"/>
    <property type="match status" value="1"/>
</dbReference>
<dbReference type="EC" id="6.3.5.-" evidence="11"/>
<evidence type="ECO:0000256" key="11">
    <source>
        <dbReference type="HAMAP-Rule" id="MF_00121"/>
    </source>
</evidence>
<dbReference type="GO" id="GO:0050566">
    <property type="term" value="F:asparaginyl-tRNA synthase (glutamine-hydrolyzing) activity"/>
    <property type="evidence" value="ECO:0007669"/>
    <property type="project" value="RHEA"/>
</dbReference>
<evidence type="ECO:0000256" key="9">
    <source>
        <dbReference type="ARBA" id="ARBA00047380"/>
    </source>
</evidence>
<dbReference type="GO" id="GO:0050567">
    <property type="term" value="F:glutaminyl-tRNA synthase (glutamine-hydrolyzing) activity"/>
    <property type="evidence" value="ECO:0007669"/>
    <property type="project" value="UniProtKB-UniRule"/>
</dbReference>
<dbReference type="InterPro" id="IPR017958">
    <property type="entry name" value="Gln-tRNA_amidoTrfase_suB_CS"/>
</dbReference>
<keyword evidence="14" id="KW-1185">Reference proteome</keyword>
<keyword evidence="13" id="KW-0808">Transferase</keyword>
<comment type="similarity">
    <text evidence="1 11">Belongs to the GatB/GatE family. GatB subfamily.</text>
</comment>
<keyword evidence="7 11" id="KW-0648">Protein biosynthesis</keyword>
<dbReference type="InterPro" id="IPR023168">
    <property type="entry name" value="GatB_Yqey_C_2"/>
</dbReference>
<evidence type="ECO:0000256" key="3">
    <source>
        <dbReference type="ARBA" id="ARBA00016923"/>
    </source>
</evidence>
<dbReference type="GO" id="GO:0006412">
    <property type="term" value="P:translation"/>
    <property type="evidence" value="ECO:0007669"/>
    <property type="project" value="UniProtKB-UniRule"/>
</dbReference>
<dbReference type="GO" id="GO:0016740">
    <property type="term" value="F:transferase activity"/>
    <property type="evidence" value="ECO:0007669"/>
    <property type="project" value="UniProtKB-KW"/>
</dbReference>
<proteinExistence type="inferred from homology"/>
<evidence type="ECO:0000256" key="1">
    <source>
        <dbReference type="ARBA" id="ARBA00005306"/>
    </source>
</evidence>
<dbReference type="HAMAP" id="MF_00121">
    <property type="entry name" value="GatB"/>
    <property type="match status" value="1"/>
</dbReference>
<dbReference type="GO" id="GO:0005524">
    <property type="term" value="F:ATP binding"/>
    <property type="evidence" value="ECO:0007669"/>
    <property type="project" value="UniProtKB-KW"/>
</dbReference>
<evidence type="ECO:0000256" key="10">
    <source>
        <dbReference type="ARBA" id="ARBA00047913"/>
    </source>
</evidence>
<dbReference type="SUPFAM" id="SSF89095">
    <property type="entry name" value="GatB/YqeY motif"/>
    <property type="match status" value="1"/>
</dbReference>
<dbReference type="STRING" id="1465490.SAMN05444277_105210"/>
<dbReference type="NCBIfam" id="NF004012">
    <property type="entry name" value="PRK05477.1-2"/>
    <property type="match status" value="1"/>
</dbReference>
<evidence type="ECO:0000256" key="6">
    <source>
        <dbReference type="ARBA" id="ARBA00022840"/>
    </source>
</evidence>
<dbReference type="Proteomes" id="UP000199031">
    <property type="component" value="Unassembled WGS sequence"/>
</dbReference>
<dbReference type="Gene3D" id="1.10.10.410">
    <property type="match status" value="1"/>
</dbReference>
<evidence type="ECO:0000313" key="13">
    <source>
        <dbReference type="EMBL" id="SFQ11480.1"/>
    </source>
</evidence>
<dbReference type="SUPFAM" id="SSF55931">
    <property type="entry name" value="Glutamine synthetase/guanido kinase"/>
    <property type="match status" value="1"/>
</dbReference>
<keyword evidence="5 11" id="KW-0547">Nucleotide-binding</keyword>